<name>A0A1G7JJ89_9RHOB</name>
<gene>
    <name evidence="1" type="ORF">SAMN04488105_11596</name>
</gene>
<evidence type="ECO:0000313" key="2">
    <source>
        <dbReference type="Proteomes" id="UP000198994"/>
    </source>
</evidence>
<dbReference type="RefSeq" id="WP_111550203.1">
    <property type="nucleotide sequence ID" value="NZ_FNAV01000015.1"/>
</dbReference>
<evidence type="ECO:0000313" key="1">
    <source>
        <dbReference type="EMBL" id="SDF25000.1"/>
    </source>
</evidence>
<protein>
    <submittedName>
        <fullName evidence="1">Uncharacterized protein</fullName>
    </submittedName>
</protein>
<accession>A0A1G7JJ89</accession>
<dbReference type="Proteomes" id="UP000198994">
    <property type="component" value="Unassembled WGS sequence"/>
</dbReference>
<proteinExistence type="predicted"/>
<organism evidence="1 2">
    <name type="scientific">Salipiger thiooxidans</name>
    <dbReference type="NCBI Taxonomy" id="282683"/>
    <lineage>
        <taxon>Bacteria</taxon>
        <taxon>Pseudomonadati</taxon>
        <taxon>Pseudomonadota</taxon>
        <taxon>Alphaproteobacteria</taxon>
        <taxon>Rhodobacterales</taxon>
        <taxon>Roseobacteraceae</taxon>
        <taxon>Salipiger</taxon>
    </lineage>
</organism>
<dbReference type="EMBL" id="FNAV01000015">
    <property type="protein sequence ID" value="SDF25000.1"/>
    <property type="molecule type" value="Genomic_DNA"/>
</dbReference>
<reference evidence="2" key="1">
    <citation type="submission" date="2016-10" db="EMBL/GenBank/DDBJ databases">
        <authorList>
            <person name="Varghese N."/>
            <person name="Submissions S."/>
        </authorList>
    </citation>
    <scope>NUCLEOTIDE SEQUENCE [LARGE SCALE GENOMIC DNA]</scope>
    <source>
        <strain evidence="2">DSM 10146</strain>
    </source>
</reference>
<sequence>MAGQLTIRAGRWPAALPGGRIIPHYPASWSIGHFGTCGTAIWCIRNPTALSEIVGCRTGFEIPSRRYPDRISNTGTFLNVILRQGGGAVARTATCGRGAAPGPDPDNQIGGNRRRMILGRAGVMVDKNTGVQQTLGS</sequence>
<dbReference type="AlphaFoldDB" id="A0A1G7JJ89"/>
<keyword evidence="2" id="KW-1185">Reference proteome</keyword>